<dbReference type="Proteomes" id="UP000663877">
    <property type="component" value="Unassembled WGS sequence"/>
</dbReference>
<keyword evidence="2" id="KW-0732">Signal</keyword>
<evidence type="ECO:0000313" key="6">
    <source>
        <dbReference type="Proteomes" id="UP000663877"/>
    </source>
</evidence>
<evidence type="ECO:0000313" key="4">
    <source>
        <dbReference type="EMBL" id="CAF1652213.1"/>
    </source>
</evidence>
<gene>
    <name evidence="3" type="ORF">BJG266_LOCUS44639</name>
    <name evidence="4" type="ORF">QVE165_LOCUS61620</name>
</gene>
<feature type="compositionally biased region" description="Pro residues" evidence="1">
    <location>
        <begin position="57"/>
        <end position="75"/>
    </location>
</feature>
<evidence type="ECO:0000256" key="2">
    <source>
        <dbReference type="SAM" id="SignalP"/>
    </source>
</evidence>
<feature type="region of interest" description="Disordered" evidence="1">
    <location>
        <begin position="20"/>
        <end position="121"/>
    </location>
</feature>
<organism evidence="3 6">
    <name type="scientific">Adineta steineri</name>
    <dbReference type="NCBI Taxonomy" id="433720"/>
    <lineage>
        <taxon>Eukaryota</taxon>
        <taxon>Metazoa</taxon>
        <taxon>Spiralia</taxon>
        <taxon>Gnathifera</taxon>
        <taxon>Rotifera</taxon>
        <taxon>Eurotatoria</taxon>
        <taxon>Bdelloidea</taxon>
        <taxon>Adinetida</taxon>
        <taxon>Adinetidae</taxon>
        <taxon>Adineta</taxon>
    </lineage>
</organism>
<feature type="signal peptide" evidence="2">
    <location>
        <begin position="1"/>
        <end position="19"/>
    </location>
</feature>
<accession>A0A815V3B3</accession>
<keyword evidence="5" id="KW-1185">Reference proteome</keyword>
<feature type="compositionally biased region" description="Low complexity" evidence="1">
    <location>
        <begin position="23"/>
        <end position="48"/>
    </location>
</feature>
<evidence type="ECO:0000313" key="3">
    <source>
        <dbReference type="EMBL" id="CAF1526929.1"/>
    </source>
</evidence>
<evidence type="ECO:0000313" key="5">
    <source>
        <dbReference type="Proteomes" id="UP000663832"/>
    </source>
</evidence>
<feature type="chain" id="PRO_5036229063" evidence="2">
    <location>
        <begin position="20"/>
        <end position="121"/>
    </location>
</feature>
<dbReference type="AlphaFoldDB" id="A0A815V3B3"/>
<dbReference type="EMBL" id="CAJNOM010004064">
    <property type="protein sequence ID" value="CAF1652213.1"/>
    <property type="molecule type" value="Genomic_DNA"/>
</dbReference>
<evidence type="ECO:0000256" key="1">
    <source>
        <dbReference type="SAM" id="MobiDB-lite"/>
    </source>
</evidence>
<dbReference type="EMBL" id="CAJNOI010003697">
    <property type="protein sequence ID" value="CAF1526929.1"/>
    <property type="molecule type" value="Genomic_DNA"/>
</dbReference>
<dbReference type="Proteomes" id="UP000663832">
    <property type="component" value="Unassembled WGS sequence"/>
</dbReference>
<name>A0A815V3B3_9BILA</name>
<protein>
    <submittedName>
        <fullName evidence="3">Uncharacterized protein</fullName>
    </submittedName>
</protein>
<proteinExistence type="predicted"/>
<comment type="caution">
    <text evidence="3">The sequence shown here is derived from an EMBL/GenBank/DDBJ whole genome shotgun (WGS) entry which is preliminary data.</text>
</comment>
<reference evidence="3" key="1">
    <citation type="submission" date="2021-02" db="EMBL/GenBank/DDBJ databases">
        <authorList>
            <person name="Nowell W R."/>
        </authorList>
    </citation>
    <scope>NUCLEOTIDE SEQUENCE</scope>
</reference>
<sequence>MNSVILALSLFAFIVAVFSAPTGPNNNQGFGPANNNKGPGAGLPPNNNGLGGNGLPPNGPHDPTGMPPTGMPPNGPHGFTGMPPTGMPPNGPLDVTGMPPNRGPNPGPGNNLPPAQPGRHP</sequence>